<proteinExistence type="predicted"/>
<feature type="compositionally biased region" description="Basic and acidic residues" evidence="1">
    <location>
        <begin position="76"/>
        <end position="85"/>
    </location>
</feature>
<protein>
    <submittedName>
        <fullName evidence="2">Nucleolar protein 4-like</fullName>
    </submittedName>
</protein>
<comment type="caution">
    <text evidence="2">The sequence shown here is derived from an EMBL/GenBank/DDBJ whole genome shotgun (WGS) entry which is preliminary data.</text>
</comment>
<feature type="compositionally biased region" description="Polar residues" evidence="1">
    <location>
        <begin position="90"/>
        <end position="99"/>
    </location>
</feature>
<feature type="compositionally biased region" description="Low complexity" evidence="1">
    <location>
        <begin position="100"/>
        <end position="123"/>
    </location>
</feature>
<evidence type="ECO:0000313" key="3">
    <source>
        <dbReference type="Proteomes" id="UP001558632"/>
    </source>
</evidence>
<gene>
    <name evidence="2" type="ORF">TSPI_01133</name>
</gene>
<feature type="region of interest" description="Disordered" evidence="1">
    <location>
        <begin position="57"/>
        <end position="155"/>
    </location>
</feature>
<evidence type="ECO:0000256" key="1">
    <source>
        <dbReference type="SAM" id="MobiDB-lite"/>
    </source>
</evidence>
<feature type="compositionally biased region" description="Polar residues" evidence="1">
    <location>
        <begin position="59"/>
        <end position="74"/>
    </location>
</feature>
<reference evidence="2 3" key="1">
    <citation type="submission" date="2024-07" db="EMBL/GenBank/DDBJ databases">
        <title>Enhanced genomic and transcriptomic resources for Trichinella pseudospiralis and T. spiralis underpin the discovery of pronounced molecular differences between stages and species.</title>
        <authorList>
            <person name="Pasi K.K."/>
            <person name="La Rosa G."/>
            <person name="Gomez-Morales M.A."/>
            <person name="Tosini F."/>
            <person name="Sumanam S."/>
            <person name="Young N.D."/>
            <person name="Chang B.C."/>
            <person name="Robin G.B."/>
        </authorList>
    </citation>
    <scope>NUCLEOTIDE SEQUENCE [LARGE SCALE GENOMIC DNA]</scope>
    <source>
        <strain evidence="2">ISS534</strain>
    </source>
</reference>
<organism evidence="2 3">
    <name type="scientific">Trichinella spiralis</name>
    <name type="common">Trichina worm</name>
    <dbReference type="NCBI Taxonomy" id="6334"/>
    <lineage>
        <taxon>Eukaryota</taxon>
        <taxon>Metazoa</taxon>
        <taxon>Ecdysozoa</taxon>
        <taxon>Nematoda</taxon>
        <taxon>Enoplea</taxon>
        <taxon>Dorylaimia</taxon>
        <taxon>Trichinellida</taxon>
        <taxon>Trichinellidae</taxon>
        <taxon>Trichinella</taxon>
    </lineage>
</organism>
<accession>A0ABR3KRH4</accession>
<name>A0ABR3KRH4_TRISP</name>
<dbReference type="Proteomes" id="UP001558632">
    <property type="component" value="Unassembled WGS sequence"/>
</dbReference>
<dbReference type="EMBL" id="JBEUSY010000237">
    <property type="protein sequence ID" value="KAL1241943.1"/>
    <property type="molecule type" value="Genomic_DNA"/>
</dbReference>
<evidence type="ECO:0000313" key="2">
    <source>
        <dbReference type="EMBL" id="KAL1241943.1"/>
    </source>
</evidence>
<keyword evidence="3" id="KW-1185">Reference proteome</keyword>
<sequence>MFGECKAYDEITASELNWKWVWLTDVQACGLLCQPLLDNGSGGCSVQGTTTGVVEIEMSESTRSDNANETTTMAKSEPEADHTKEEENDQQSNIAANRHNSNNNNNSNSNNSSTVSSSCVVSNGAKKPLDLSNQDELISPEKTSKRRKQDSSGQSCTVTALQEAAGFPASSYLQSFAAIPANYGNYFASVDYANGTGYAGNPYLPGGAYDLPLLSNSDRARLLENSIKRLENDVLTKSLFQIDSIALKQLIVGYRDAAALLNRTADELEHFVSTKH</sequence>